<dbReference type="AlphaFoldDB" id="A0AAV4NMR7"/>
<reference evidence="1 2" key="1">
    <citation type="submission" date="2021-06" db="EMBL/GenBank/DDBJ databases">
        <title>Caerostris extrusa draft genome.</title>
        <authorList>
            <person name="Kono N."/>
            <person name="Arakawa K."/>
        </authorList>
    </citation>
    <scope>NUCLEOTIDE SEQUENCE [LARGE SCALE GENOMIC DNA]</scope>
</reference>
<proteinExistence type="predicted"/>
<dbReference type="Proteomes" id="UP001054945">
    <property type="component" value="Unassembled WGS sequence"/>
</dbReference>
<accession>A0AAV4NMR7</accession>
<dbReference type="EMBL" id="BPLR01003536">
    <property type="protein sequence ID" value="GIX85654.1"/>
    <property type="molecule type" value="Genomic_DNA"/>
</dbReference>
<protein>
    <submittedName>
        <fullName evidence="1">Uncharacterized protein</fullName>
    </submittedName>
</protein>
<evidence type="ECO:0000313" key="2">
    <source>
        <dbReference type="Proteomes" id="UP001054945"/>
    </source>
</evidence>
<keyword evidence="2" id="KW-1185">Reference proteome</keyword>
<comment type="caution">
    <text evidence="1">The sequence shown here is derived from an EMBL/GenBank/DDBJ whole genome shotgun (WGS) entry which is preliminary data.</text>
</comment>
<gene>
    <name evidence="1" type="ORF">CEXT_460481</name>
</gene>
<sequence length="85" mass="9584">MKKIFCCVAVWNVVNFPQMISPEGKGGITLWLLEKDALRTHLLTVQMGTSNLLKSVGSFVLISNDKETNSGEIEWKGRFLESNKR</sequence>
<organism evidence="1 2">
    <name type="scientific">Caerostris extrusa</name>
    <name type="common">Bark spider</name>
    <name type="synonym">Caerostris bankana</name>
    <dbReference type="NCBI Taxonomy" id="172846"/>
    <lineage>
        <taxon>Eukaryota</taxon>
        <taxon>Metazoa</taxon>
        <taxon>Ecdysozoa</taxon>
        <taxon>Arthropoda</taxon>
        <taxon>Chelicerata</taxon>
        <taxon>Arachnida</taxon>
        <taxon>Araneae</taxon>
        <taxon>Araneomorphae</taxon>
        <taxon>Entelegynae</taxon>
        <taxon>Araneoidea</taxon>
        <taxon>Araneidae</taxon>
        <taxon>Caerostris</taxon>
    </lineage>
</organism>
<name>A0AAV4NMR7_CAEEX</name>
<evidence type="ECO:0000313" key="1">
    <source>
        <dbReference type="EMBL" id="GIX85654.1"/>
    </source>
</evidence>